<protein>
    <submittedName>
        <fullName evidence="2">Uncharacterized protein</fullName>
    </submittedName>
</protein>
<accession>A0A0A9DPV0</accession>
<proteinExistence type="predicted"/>
<name>A0A0A9DPV0_ARUDO</name>
<evidence type="ECO:0000313" key="2">
    <source>
        <dbReference type="EMBL" id="JAD87660.1"/>
    </source>
</evidence>
<dbReference type="AlphaFoldDB" id="A0A0A9DPV0"/>
<keyword evidence="1" id="KW-0472">Membrane</keyword>
<reference evidence="2" key="2">
    <citation type="journal article" date="2015" name="Data Brief">
        <title>Shoot transcriptome of the giant reed, Arundo donax.</title>
        <authorList>
            <person name="Barrero R.A."/>
            <person name="Guerrero F.D."/>
            <person name="Moolhuijzen P."/>
            <person name="Goolsby J.A."/>
            <person name="Tidwell J."/>
            <person name="Bellgard S.E."/>
            <person name="Bellgard M.I."/>
        </authorList>
    </citation>
    <scope>NUCLEOTIDE SEQUENCE</scope>
    <source>
        <tissue evidence="2">Shoot tissue taken approximately 20 cm above the soil surface</tissue>
    </source>
</reference>
<keyword evidence="1" id="KW-1133">Transmembrane helix</keyword>
<keyword evidence="1" id="KW-0812">Transmembrane</keyword>
<evidence type="ECO:0000256" key="1">
    <source>
        <dbReference type="SAM" id="Phobius"/>
    </source>
</evidence>
<organism evidence="2">
    <name type="scientific">Arundo donax</name>
    <name type="common">Giant reed</name>
    <name type="synonym">Donax arundinaceus</name>
    <dbReference type="NCBI Taxonomy" id="35708"/>
    <lineage>
        <taxon>Eukaryota</taxon>
        <taxon>Viridiplantae</taxon>
        <taxon>Streptophyta</taxon>
        <taxon>Embryophyta</taxon>
        <taxon>Tracheophyta</taxon>
        <taxon>Spermatophyta</taxon>
        <taxon>Magnoliopsida</taxon>
        <taxon>Liliopsida</taxon>
        <taxon>Poales</taxon>
        <taxon>Poaceae</taxon>
        <taxon>PACMAD clade</taxon>
        <taxon>Arundinoideae</taxon>
        <taxon>Arundineae</taxon>
        <taxon>Arundo</taxon>
    </lineage>
</organism>
<reference evidence="2" key="1">
    <citation type="submission" date="2014-09" db="EMBL/GenBank/DDBJ databases">
        <authorList>
            <person name="Magalhaes I.L.F."/>
            <person name="Oliveira U."/>
            <person name="Santos F.R."/>
            <person name="Vidigal T.H.D.A."/>
            <person name="Brescovit A.D."/>
            <person name="Santos A.J."/>
        </authorList>
    </citation>
    <scope>NUCLEOTIDE SEQUENCE</scope>
    <source>
        <tissue evidence="2">Shoot tissue taken approximately 20 cm above the soil surface</tissue>
    </source>
</reference>
<sequence length="105" mass="11909">MLNLSPIDSFPSGHLSPPFTFGSITAEDTKLFIALSTSVSRFFSILLVHNISLRSRSLKRQDMSSTKCRTWFSSTLWIERLPSSCTVHLQEIVESLRCLSNTLTW</sequence>
<feature type="transmembrane region" description="Helical" evidence="1">
    <location>
        <begin position="31"/>
        <end position="53"/>
    </location>
</feature>
<dbReference type="EMBL" id="GBRH01210235">
    <property type="protein sequence ID" value="JAD87660.1"/>
    <property type="molecule type" value="Transcribed_RNA"/>
</dbReference>